<gene>
    <name evidence="2" type="ORF">GMA92_05135</name>
</gene>
<name>A0A9X4XDZ4_9FIRM</name>
<protein>
    <submittedName>
        <fullName evidence="2">DUF2479 domain-containing protein</fullName>
    </submittedName>
</protein>
<reference evidence="2 3" key="1">
    <citation type="journal article" date="2019" name="Nat. Med.">
        <title>A library of human gut bacterial isolates paired with longitudinal multiomics data enables mechanistic microbiome research.</title>
        <authorList>
            <person name="Poyet M."/>
            <person name="Groussin M."/>
            <person name="Gibbons S.M."/>
            <person name="Avila-Pacheco J."/>
            <person name="Jiang X."/>
            <person name="Kearney S.M."/>
            <person name="Perrotta A.R."/>
            <person name="Berdy B."/>
            <person name="Zhao S."/>
            <person name="Lieberman T.D."/>
            <person name="Swanson P.K."/>
            <person name="Smith M."/>
            <person name="Roesemann S."/>
            <person name="Alexander J.E."/>
            <person name="Rich S.A."/>
            <person name="Livny J."/>
            <person name="Vlamakis H."/>
            <person name="Clish C."/>
            <person name="Bullock K."/>
            <person name="Deik A."/>
            <person name="Scott J."/>
            <person name="Pierce K.A."/>
            <person name="Xavier R.J."/>
            <person name="Alm E.J."/>
        </authorList>
    </citation>
    <scope>NUCLEOTIDE SEQUENCE [LARGE SCALE GENOMIC DNA]</scope>
    <source>
        <strain evidence="2 3">BIOML-A198</strain>
    </source>
</reference>
<comment type="caution">
    <text evidence="2">The sequence shown here is derived from an EMBL/GenBank/DDBJ whole genome shotgun (WGS) entry which is preliminary data.</text>
</comment>
<proteinExistence type="predicted"/>
<dbReference type="Gene3D" id="2.60.40.3350">
    <property type="match status" value="1"/>
</dbReference>
<evidence type="ECO:0000313" key="3">
    <source>
        <dbReference type="Proteomes" id="UP000487649"/>
    </source>
</evidence>
<organism evidence="2 3">
    <name type="scientific">Turicibacter sanguinis</name>
    <dbReference type="NCBI Taxonomy" id="154288"/>
    <lineage>
        <taxon>Bacteria</taxon>
        <taxon>Bacillati</taxon>
        <taxon>Bacillota</taxon>
        <taxon>Erysipelotrichia</taxon>
        <taxon>Erysipelotrichales</taxon>
        <taxon>Turicibacteraceae</taxon>
        <taxon>Turicibacter</taxon>
    </lineage>
</organism>
<evidence type="ECO:0000259" key="1">
    <source>
        <dbReference type="Pfam" id="PF10651"/>
    </source>
</evidence>
<dbReference type="Pfam" id="PF10651">
    <property type="entry name" value="BppU_N"/>
    <property type="match status" value="1"/>
</dbReference>
<accession>A0A9X4XDZ4</accession>
<dbReference type="InterPro" id="IPR018913">
    <property type="entry name" value="BppU_N"/>
</dbReference>
<evidence type="ECO:0000313" key="2">
    <source>
        <dbReference type="EMBL" id="MTK20822.1"/>
    </source>
</evidence>
<feature type="domain" description="BppU N-terminal" evidence="1">
    <location>
        <begin position="22"/>
        <end position="147"/>
    </location>
</feature>
<dbReference type="Proteomes" id="UP000487649">
    <property type="component" value="Unassembled WGS sequence"/>
</dbReference>
<dbReference type="EMBL" id="WMQE01000008">
    <property type="protein sequence ID" value="MTK20822.1"/>
    <property type="molecule type" value="Genomic_DNA"/>
</dbReference>
<dbReference type="AlphaFoldDB" id="A0A9X4XDZ4"/>
<sequence length="426" mass="47416">MQRWEIKMSTYAPRQYGVILDRYQKINNKEPEFVQYDTESAQLNVTFLENGVPFDIPYTRLVLVVRKPDQKEVYQNIETFSGNTAEVILHNQALAVAGTLQCQIKMYQESKLESTWAFEVKVKPSIGNEEAVESENEYRILHQLIIEVDANIEKNEQAIQDLINKTQESVSESIRQTTESMNQNIQTNNQALVEALKKIDESELVRLKETIEFVQQNKLGINDKASDSALLNGITEDVEANAHTLVKRNQDGNIRTANKLQMKQGEQEIPIELIAESHLKVGTRTVWDNGNLIVETGSWTPGAYGSNQGIFNHTEQSGTYMRIGDMVTVYGTLSASSRNGATGEFRIGGLPFAPRGGKVTFTLGPTAGINLGSKILSAVAYAQNTFIRFAVSAPSADNIWYAWLDTGATMNGGDITISFSATYKIV</sequence>